<keyword evidence="2" id="KW-1185">Reference proteome</keyword>
<reference evidence="1" key="1">
    <citation type="journal article" date="2023" name="G3 (Bethesda)">
        <title>A reference genome for the long-term kleptoplast-retaining sea slug Elysia crispata morphotype clarki.</title>
        <authorList>
            <person name="Eastman K.E."/>
            <person name="Pendleton A.L."/>
            <person name="Shaikh M.A."/>
            <person name="Suttiyut T."/>
            <person name="Ogas R."/>
            <person name="Tomko P."/>
            <person name="Gavelis G."/>
            <person name="Widhalm J.R."/>
            <person name="Wisecaver J.H."/>
        </authorList>
    </citation>
    <scope>NUCLEOTIDE SEQUENCE</scope>
    <source>
        <strain evidence="1">ECLA1</strain>
    </source>
</reference>
<dbReference type="EMBL" id="JAWDGP010000269">
    <property type="protein sequence ID" value="KAK3802009.1"/>
    <property type="molecule type" value="Genomic_DNA"/>
</dbReference>
<gene>
    <name evidence="1" type="ORF">RRG08_064603</name>
</gene>
<sequence>MSPFPPTHIRCLSAKEIPTDHQRYLTVVIAKSMGIPGLRGNTREQFGKVSFYGGLASGRTTTLGQLSDHGHHGEMDHSGCYRINAAWGRFLRMVTRTT</sequence>
<proteinExistence type="predicted"/>
<evidence type="ECO:0000313" key="2">
    <source>
        <dbReference type="Proteomes" id="UP001283361"/>
    </source>
</evidence>
<dbReference type="Proteomes" id="UP001283361">
    <property type="component" value="Unassembled WGS sequence"/>
</dbReference>
<evidence type="ECO:0000313" key="1">
    <source>
        <dbReference type="EMBL" id="KAK3802009.1"/>
    </source>
</evidence>
<protein>
    <submittedName>
        <fullName evidence="1">Uncharacterized protein</fullName>
    </submittedName>
</protein>
<name>A0AAE1B9R4_9GAST</name>
<dbReference type="AlphaFoldDB" id="A0AAE1B9R4"/>
<comment type="caution">
    <text evidence="1">The sequence shown here is derived from an EMBL/GenBank/DDBJ whole genome shotgun (WGS) entry which is preliminary data.</text>
</comment>
<accession>A0AAE1B9R4</accession>
<organism evidence="1 2">
    <name type="scientific">Elysia crispata</name>
    <name type="common">lettuce slug</name>
    <dbReference type="NCBI Taxonomy" id="231223"/>
    <lineage>
        <taxon>Eukaryota</taxon>
        <taxon>Metazoa</taxon>
        <taxon>Spiralia</taxon>
        <taxon>Lophotrochozoa</taxon>
        <taxon>Mollusca</taxon>
        <taxon>Gastropoda</taxon>
        <taxon>Heterobranchia</taxon>
        <taxon>Euthyneura</taxon>
        <taxon>Panpulmonata</taxon>
        <taxon>Sacoglossa</taxon>
        <taxon>Placobranchoidea</taxon>
        <taxon>Plakobranchidae</taxon>
        <taxon>Elysia</taxon>
    </lineage>
</organism>